<comment type="caution">
    <text evidence="1">The sequence shown here is derived from an EMBL/GenBank/DDBJ whole genome shotgun (WGS) entry which is preliminary data.</text>
</comment>
<reference evidence="1 2" key="1">
    <citation type="journal article" date="2023" name="Nucleic Acids Res.">
        <title>The hologenome of Daphnia magna reveals possible DNA methylation and microbiome-mediated evolution of the host genome.</title>
        <authorList>
            <person name="Chaturvedi A."/>
            <person name="Li X."/>
            <person name="Dhandapani V."/>
            <person name="Marshall H."/>
            <person name="Kissane S."/>
            <person name="Cuenca-Cambronero M."/>
            <person name="Asole G."/>
            <person name="Calvet F."/>
            <person name="Ruiz-Romero M."/>
            <person name="Marangio P."/>
            <person name="Guigo R."/>
            <person name="Rago D."/>
            <person name="Mirbahai L."/>
            <person name="Eastwood N."/>
            <person name="Colbourne J.K."/>
            <person name="Zhou J."/>
            <person name="Mallon E."/>
            <person name="Orsini L."/>
        </authorList>
    </citation>
    <scope>NUCLEOTIDE SEQUENCE [LARGE SCALE GENOMIC DNA]</scope>
    <source>
        <strain evidence="1">LRV0_1</strain>
    </source>
</reference>
<evidence type="ECO:0000313" key="2">
    <source>
        <dbReference type="Proteomes" id="UP001234178"/>
    </source>
</evidence>
<evidence type="ECO:0000313" key="1">
    <source>
        <dbReference type="EMBL" id="KAK4029737.1"/>
    </source>
</evidence>
<sequence>MQGGELAGNVACYYSKLIHQSTLYNQARGAIHIQQQMDQHRKKTKNKDLQLGMVGSEDQKQSPLAFNGVRLGNIRYEAGTRCLAMLACELHDQKNTPFPP</sequence>
<organism evidence="1 2">
    <name type="scientific">Daphnia magna</name>
    <dbReference type="NCBI Taxonomy" id="35525"/>
    <lineage>
        <taxon>Eukaryota</taxon>
        <taxon>Metazoa</taxon>
        <taxon>Ecdysozoa</taxon>
        <taxon>Arthropoda</taxon>
        <taxon>Crustacea</taxon>
        <taxon>Branchiopoda</taxon>
        <taxon>Diplostraca</taxon>
        <taxon>Cladocera</taxon>
        <taxon>Anomopoda</taxon>
        <taxon>Daphniidae</taxon>
        <taxon>Daphnia</taxon>
    </lineage>
</organism>
<proteinExistence type="predicted"/>
<accession>A0ABR0AX77</accession>
<dbReference type="EMBL" id="JAOYFB010000039">
    <property type="protein sequence ID" value="KAK4029737.1"/>
    <property type="molecule type" value="Genomic_DNA"/>
</dbReference>
<gene>
    <name evidence="1" type="ORF">OUZ56_022703</name>
</gene>
<protein>
    <submittedName>
        <fullName evidence="1">Uncharacterized protein</fullName>
    </submittedName>
</protein>
<keyword evidence="2" id="KW-1185">Reference proteome</keyword>
<dbReference type="Proteomes" id="UP001234178">
    <property type="component" value="Unassembled WGS sequence"/>
</dbReference>
<name>A0ABR0AX77_9CRUS</name>